<dbReference type="GO" id="GO:0008168">
    <property type="term" value="F:methyltransferase activity"/>
    <property type="evidence" value="ECO:0007669"/>
    <property type="project" value="UniProtKB-KW"/>
</dbReference>
<name>A0ABV8Z295_9ACTN</name>
<gene>
    <name evidence="2" type="ORF">ACFPH6_42335</name>
</gene>
<dbReference type="CDD" id="cd02440">
    <property type="entry name" value="AdoMet_MTases"/>
    <property type="match status" value="1"/>
</dbReference>
<dbReference type="GO" id="GO:0032259">
    <property type="term" value="P:methylation"/>
    <property type="evidence" value="ECO:0007669"/>
    <property type="project" value="UniProtKB-KW"/>
</dbReference>
<comment type="caution">
    <text evidence="2">The sequence shown here is derived from an EMBL/GenBank/DDBJ whole genome shotgun (WGS) entry which is preliminary data.</text>
</comment>
<keyword evidence="3" id="KW-1185">Reference proteome</keyword>
<organism evidence="2 3">
    <name type="scientific">Streptomyces xiangluensis</name>
    <dbReference type="NCBI Taxonomy" id="2665720"/>
    <lineage>
        <taxon>Bacteria</taxon>
        <taxon>Bacillati</taxon>
        <taxon>Actinomycetota</taxon>
        <taxon>Actinomycetes</taxon>
        <taxon>Kitasatosporales</taxon>
        <taxon>Streptomycetaceae</taxon>
        <taxon>Streptomyces</taxon>
    </lineage>
</organism>
<protein>
    <submittedName>
        <fullName evidence="2">Class I SAM-dependent methyltransferase</fullName>
        <ecNumber evidence="2">2.1.1.-</ecNumber>
    </submittedName>
</protein>
<dbReference type="Proteomes" id="UP001596012">
    <property type="component" value="Unassembled WGS sequence"/>
</dbReference>
<keyword evidence="2" id="KW-0808">Transferase</keyword>
<dbReference type="InterPro" id="IPR029063">
    <property type="entry name" value="SAM-dependent_MTases_sf"/>
</dbReference>
<dbReference type="RefSeq" id="WP_386352756.1">
    <property type="nucleotide sequence ID" value="NZ_JBHSFG010000087.1"/>
</dbReference>
<evidence type="ECO:0000259" key="1">
    <source>
        <dbReference type="Pfam" id="PF08241"/>
    </source>
</evidence>
<keyword evidence="2" id="KW-0489">Methyltransferase</keyword>
<sequence>MTSGIDLQRAATADICRTRDDWSFHVTSDPLTRFLRDRRMYMALQMLRVRGLLDPAGQSVLIVCGGVGGEGIFLSRQGFTDVTVSDLSEEALTVCRTLEPKLRTMPLNAENMAEIPDSSYDVVLVQDGLHHLPRPVLGFTEMLRVARRAVVVIEPHDGLVGRLIGTEWERQGDVVNYVFRWNRSLLNQATRSYLLCKQAVVLPRRVWDHNLVVGKMARRFPERWRPTVAKTIYQALRPVNRLGNMMVAVVVKSDGNPARRSER</sequence>
<accession>A0ABV8Z295</accession>
<dbReference type="EC" id="2.1.1.-" evidence="2"/>
<dbReference type="InterPro" id="IPR013216">
    <property type="entry name" value="Methyltransf_11"/>
</dbReference>
<reference evidence="3" key="1">
    <citation type="journal article" date="2019" name="Int. J. Syst. Evol. Microbiol.">
        <title>The Global Catalogue of Microorganisms (GCM) 10K type strain sequencing project: providing services to taxonomists for standard genome sequencing and annotation.</title>
        <authorList>
            <consortium name="The Broad Institute Genomics Platform"/>
            <consortium name="The Broad Institute Genome Sequencing Center for Infectious Disease"/>
            <person name="Wu L."/>
            <person name="Ma J."/>
        </authorList>
    </citation>
    <scope>NUCLEOTIDE SEQUENCE [LARGE SCALE GENOMIC DNA]</scope>
    <source>
        <strain evidence="3">DT43</strain>
    </source>
</reference>
<dbReference type="SUPFAM" id="SSF53335">
    <property type="entry name" value="S-adenosyl-L-methionine-dependent methyltransferases"/>
    <property type="match status" value="1"/>
</dbReference>
<feature type="domain" description="Methyltransferase type 11" evidence="1">
    <location>
        <begin position="68"/>
        <end position="148"/>
    </location>
</feature>
<evidence type="ECO:0000313" key="2">
    <source>
        <dbReference type="EMBL" id="MFC4471060.1"/>
    </source>
</evidence>
<evidence type="ECO:0000313" key="3">
    <source>
        <dbReference type="Proteomes" id="UP001596012"/>
    </source>
</evidence>
<dbReference type="Gene3D" id="3.40.50.150">
    <property type="entry name" value="Vaccinia Virus protein VP39"/>
    <property type="match status" value="1"/>
</dbReference>
<proteinExistence type="predicted"/>
<dbReference type="EMBL" id="JBHSFG010000087">
    <property type="protein sequence ID" value="MFC4471060.1"/>
    <property type="molecule type" value="Genomic_DNA"/>
</dbReference>
<dbReference type="Pfam" id="PF08241">
    <property type="entry name" value="Methyltransf_11"/>
    <property type="match status" value="1"/>
</dbReference>